<dbReference type="AlphaFoldDB" id="A0A2K3JU53"/>
<evidence type="ECO:0000313" key="2">
    <source>
        <dbReference type="EMBL" id="PNX57579.1"/>
    </source>
</evidence>
<comment type="caution">
    <text evidence="2">The sequence shown here is derived from an EMBL/GenBank/DDBJ whole genome shotgun (WGS) entry which is preliminary data.</text>
</comment>
<dbReference type="EMBL" id="ASHM01124151">
    <property type="protein sequence ID" value="PNX57579.1"/>
    <property type="molecule type" value="Genomic_DNA"/>
</dbReference>
<dbReference type="InterPro" id="IPR053151">
    <property type="entry name" value="RNase_H-like"/>
</dbReference>
<proteinExistence type="predicted"/>
<gene>
    <name evidence="2" type="ORF">L195_g058765</name>
</gene>
<dbReference type="InterPro" id="IPR002156">
    <property type="entry name" value="RNaseH_domain"/>
</dbReference>
<dbReference type="InterPro" id="IPR012337">
    <property type="entry name" value="RNaseH-like_sf"/>
</dbReference>
<evidence type="ECO:0000259" key="1">
    <source>
        <dbReference type="Pfam" id="PF13456"/>
    </source>
</evidence>
<organism evidence="2 3">
    <name type="scientific">Trifolium pratense</name>
    <name type="common">Red clover</name>
    <dbReference type="NCBI Taxonomy" id="57577"/>
    <lineage>
        <taxon>Eukaryota</taxon>
        <taxon>Viridiplantae</taxon>
        <taxon>Streptophyta</taxon>
        <taxon>Embryophyta</taxon>
        <taxon>Tracheophyta</taxon>
        <taxon>Spermatophyta</taxon>
        <taxon>Magnoliopsida</taxon>
        <taxon>eudicotyledons</taxon>
        <taxon>Gunneridae</taxon>
        <taxon>Pentapetalae</taxon>
        <taxon>rosids</taxon>
        <taxon>fabids</taxon>
        <taxon>Fabales</taxon>
        <taxon>Fabaceae</taxon>
        <taxon>Papilionoideae</taxon>
        <taxon>50 kb inversion clade</taxon>
        <taxon>NPAAA clade</taxon>
        <taxon>Hologalegina</taxon>
        <taxon>IRL clade</taxon>
        <taxon>Trifolieae</taxon>
        <taxon>Trifolium</taxon>
    </lineage>
</organism>
<dbReference type="PANTHER" id="PTHR47723">
    <property type="entry name" value="OS05G0353850 PROTEIN"/>
    <property type="match status" value="1"/>
</dbReference>
<reference evidence="2 3" key="1">
    <citation type="journal article" date="2014" name="Am. J. Bot.">
        <title>Genome assembly and annotation for red clover (Trifolium pratense; Fabaceae).</title>
        <authorList>
            <person name="Istvanek J."/>
            <person name="Jaros M."/>
            <person name="Krenek A."/>
            <person name="Repkova J."/>
        </authorList>
    </citation>
    <scope>NUCLEOTIDE SEQUENCE [LARGE SCALE GENOMIC DNA]</scope>
    <source>
        <strain evidence="3">cv. Tatra</strain>
        <tissue evidence="2">Young leaves</tissue>
    </source>
</reference>
<evidence type="ECO:0000313" key="3">
    <source>
        <dbReference type="Proteomes" id="UP000236291"/>
    </source>
</evidence>
<protein>
    <submittedName>
        <fullName evidence="2">60S ribosomal protein l23</fullName>
    </submittedName>
</protein>
<keyword evidence="2" id="KW-0687">Ribonucleoprotein</keyword>
<dbReference type="Proteomes" id="UP000236291">
    <property type="component" value="Unassembled WGS sequence"/>
</dbReference>
<accession>A0A2K3JU53</accession>
<dbReference type="GO" id="GO:0004523">
    <property type="term" value="F:RNA-DNA hybrid ribonuclease activity"/>
    <property type="evidence" value="ECO:0007669"/>
    <property type="project" value="InterPro"/>
</dbReference>
<feature type="non-terminal residue" evidence="2">
    <location>
        <position position="1"/>
    </location>
</feature>
<keyword evidence="2" id="KW-0689">Ribosomal protein</keyword>
<dbReference type="InterPro" id="IPR044730">
    <property type="entry name" value="RNase_H-like_dom_plant"/>
</dbReference>
<dbReference type="Gene3D" id="3.30.420.10">
    <property type="entry name" value="Ribonuclease H-like superfamily/Ribonuclease H"/>
    <property type="match status" value="1"/>
</dbReference>
<dbReference type="Pfam" id="PF13456">
    <property type="entry name" value="RVT_3"/>
    <property type="match status" value="1"/>
</dbReference>
<dbReference type="CDD" id="cd06222">
    <property type="entry name" value="RNase_H_like"/>
    <property type="match status" value="1"/>
</dbReference>
<dbReference type="PANTHER" id="PTHR47723:SF24">
    <property type="entry name" value="RNASE H TYPE-1 DOMAIN-CONTAINING PROTEIN"/>
    <property type="match status" value="1"/>
</dbReference>
<name>A0A2K3JU53_TRIPR</name>
<dbReference type="GO" id="GO:0003676">
    <property type="term" value="F:nucleic acid binding"/>
    <property type="evidence" value="ECO:0007669"/>
    <property type="project" value="InterPro"/>
</dbReference>
<sequence length="153" mass="17174">NSTLYLFNPTVLVIRREDGRCVGAATRLCDGSVGIVNASEKVITADVTGLQEALILIERFQLSKVIIELDSKRIVTAVKHKDFPRNQWGRIAKRCAQLMEANRDVSIAWVRREGNVAAHCLARWAVSEPNSYWASAFPYCIMNHIQKDMEGVT</sequence>
<feature type="domain" description="RNase H type-1" evidence="1">
    <location>
        <begin position="28"/>
        <end position="125"/>
    </location>
</feature>
<reference evidence="2 3" key="2">
    <citation type="journal article" date="2017" name="Front. Plant Sci.">
        <title>Gene Classification and Mining of Molecular Markers Useful in Red Clover (Trifolium pratense) Breeding.</title>
        <authorList>
            <person name="Istvanek J."/>
            <person name="Dluhosova J."/>
            <person name="Dluhos P."/>
            <person name="Patkova L."/>
            <person name="Nedelnik J."/>
            <person name="Repkova J."/>
        </authorList>
    </citation>
    <scope>NUCLEOTIDE SEQUENCE [LARGE SCALE GENOMIC DNA]</scope>
    <source>
        <strain evidence="3">cv. Tatra</strain>
        <tissue evidence="2">Young leaves</tissue>
    </source>
</reference>
<dbReference type="InterPro" id="IPR036397">
    <property type="entry name" value="RNaseH_sf"/>
</dbReference>
<dbReference type="GO" id="GO:0005840">
    <property type="term" value="C:ribosome"/>
    <property type="evidence" value="ECO:0007669"/>
    <property type="project" value="UniProtKB-KW"/>
</dbReference>
<dbReference type="SUPFAM" id="SSF53098">
    <property type="entry name" value="Ribonuclease H-like"/>
    <property type="match status" value="1"/>
</dbReference>